<protein>
    <submittedName>
        <fullName evidence="7">Cytochrome P450 pisatin demethylase-like protein</fullName>
    </submittedName>
</protein>
<dbReference type="PANTHER" id="PTHR24305:SF229">
    <property type="entry name" value="P450, PUTATIVE (EUROFUNG)-RELATED"/>
    <property type="match status" value="1"/>
</dbReference>
<reference evidence="7" key="2">
    <citation type="submission" date="2023-06" db="EMBL/GenBank/DDBJ databases">
        <authorList>
            <consortium name="Lawrence Berkeley National Laboratory"/>
            <person name="Mondo S.J."/>
            <person name="Hensen N."/>
            <person name="Bonometti L."/>
            <person name="Westerberg I."/>
            <person name="Brannstrom I.O."/>
            <person name="Guillou S."/>
            <person name="Cros-Aarteil S."/>
            <person name="Calhoun S."/>
            <person name="Haridas S."/>
            <person name="Kuo A."/>
            <person name="Pangilinan J."/>
            <person name="Riley R."/>
            <person name="Labutti K."/>
            <person name="Andreopoulos B."/>
            <person name="Lipzen A."/>
            <person name="Chen C."/>
            <person name="Yanf M."/>
            <person name="Daum C."/>
            <person name="Ng V."/>
            <person name="Clum A."/>
            <person name="Steindorff A."/>
            <person name="Ohm R."/>
            <person name="Martin F."/>
            <person name="Silar P."/>
            <person name="Natvig D."/>
            <person name="Lalanne C."/>
            <person name="Gautier V."/>
            <person name="Ament-Velasquez S.L."/>
            <person name="Kruys A."/>
            <person name="Hutchinson M.I."/>
            <person name="Powell A.J."/>
            <person name="Barry K."/>
            <person name="Miller A.N."/>
            <person name="Grigoriev I.V."/>
            <person name="Debuchy R."/>
            <person name="Gladieux P."/>
            <person name="Thoren M.H."/>
            <person name="Johannesson H."/>
        </authorList>
    </citation>
    <scope>NUCLEOTIDE SEQUENCE</scope>
    <source>
        <strain evidence="7">PSN324</strain>
    </source>
</reference>
<dbReference type="Proteomes" id="UP001321749">
    <property type="component" value="Unassembled WGS sequence"/>
</dbReference>
<evidence type="ECO:0000256" key="2">
    <source>
        <dbReference type="ARBA" id="ARBA00022617"/>
    </source>
</evidence>
<keyword evidence="6" id="KW-0503">Monooxygenase</keyword>
<reference evidence="7" key="1">
    <citation type="journal article" date="2023" name="Mol. Phylogenet. Evol.">
        <title>Genome-scale phylogeny and comparative genomics of the fungal order Sordariales.</title>
        <authorList>
            <person name="Hensen N."/>
            <person name="Bonometti L."/>
            <person name="Westerberg I."/>
            <person name="Brannstrom I.O."/>
            <person name="Guillou S."/>
            <person name="Cros-Aarteil S."/>
            <person name="Calhoun S."/>
            <person name="Haridas S."/>
            <person name="Kuo A."/>
            <person name="Mondo S."/>
            <person name="Pangilinan J."/>
            <person name="Riley R."/>
            <person name="LaButti K."/>
            <person name="Andreopoulos B."/>
            <person name="Lipzen A."/>
            <person name="Chen C."/>
            <person name="Yan M."/>
            <person name="Daum C."/>
            <person name="Ng V."/>
            <person name="Clum A."/>
            <person name="Steindorff A."/>
            <person name="Ohm R.A."/>
            <person name="Martin F."/>
            <person name="Silar P."/>
            <person name="Natvig D.O."/>
            <person name="Lalanne C."/>
            <person name="Gautier V."/>
            <person name="Ament-Velasquez S.L."/>
            <person name="Kruys A."/>
            <person name="Hutchinson M.I."/>
            <person name="Powell A.J."/>
            <person name="Barry K."/>
            <person name="Miller A.N."/>
            <person name="Grigoriev I.V."/>
            <person name="Debuchy R."/>
            <person name="Gladieux P."/>
            <person name="Hiltunen Thoren M."/>
            <person name="Johannesson H."/>
        </authorList>
    </citation>
    <scope>NUCLEOTIDE SEQUENCE</scope>
    <source>
        <strain evidence="7">PSN324</strain>
    </source>
</reference>
<comment type="caution">
    <text evidence="7">The sequence shown here is derived from an EMBL/GenBank/DDBJ whole genome shotgun (WGS) entry which is preliminary data.</text>
</comment>
<dbReference type="PANTHER" id="PTHR24305">
    <property type="entry name" value="CYTOCHROME P450"/>
    <property type="match status" value="1"/>
</dbReference>
<sequence>MAILSLLLAGLVVYYASWVVYARWFHPYSKYPGPFLASISRFWAARGMANGTHDKSLKKLHDMYGPIIRIAPDEVDILDPSAIKTVYGAGTKFVKTDFYMAWHAPWARHPEHFCATDPTTHGARRRLVSHIYSMTNISRFEQGIDNCTSLMLSRFRQLASSSSSSGAEVTVDLSVWLRWYAFDVVGELFFARHFGFLEKSEDHGGWIGATDLLVPYLAISSVLAPWMRPLLMIAGISLPWVRKGARAVATIEKVCDECIGAREKERKLEEKGSASGKDDLLAMFFRVVETTGDPDWFGPLEVKGEIYAAIGAGSDTTAIAMTSILYHLLKNPTAYRKLRDEIDAATRAGKLSEPFIRYNEASKLRYLDAVCKEGMRIHASIGYGLPRHVPPQGAHIAGEWFPGGYRVAVSPCLIQHDKSVFGEDADRFHPERWLGNDASNMDRHMLEFGAGAHLCLGKNISLSEIYKIIPELIRAFDLELVEPEQDWTTKNTWFYKVENVNVKITPREKQR</sequence>
<evidence type="ECO:0000256" key="6">
    <source>
        <dbReference type="RuleBase" id="RU000461"/>
    </source>
</evidence>
<evidence type="ECO:0000256" key="3">
    <source>
        <dbReference type="ARBA" id="ARBA00022723"/>
    </source>
</evidence>
<dbReference type="InterPro" id="IPR036396">
    <property type="entry name" value="Cyt_P450_sf"/>
</dbReference>
<feature type="binding site" description="axial binding residue" evidence="5">
    <location>
        <position position="455"/>
    </location>
    <ligand>
        <name>heme</name>
        <dbReference type="ChEBI" id="CHEBI:30413"/>
    </ligand>
    <ligandPart>
        <name>Fe</name>
        <dbReference type="ChEBI" id="CHEBI:18248"/>
    </ligandPart>
</feature>
<keyword evidence="4 5" id="KW-0408">Iron</keyword>
<dbReference type="GO" id="GO:0004497">
    <property type="term" value="F:monooxygenase activity"/>
    <property type="evidence" value="ECO:0007669"/>
    <property type="project" value="UniProtKB-KW"/>
</dbReference>
<comment type="similarity">
    <text evidence="6">Belongs to the cytochrome P450 family.</text>
</comment>
<evidence type="ECO:0000256" key="4">
    <source>
        <dbReference type="ARBA" id="ARBA00023004"/>
    </source>
</evidence>
<evidence type="ECO:0000256" key="5">
    <source>
        <dbReference type="PIRSR" id="PIRSR602401-1"/>
    </source>
</evidence>
<dbReference type="InterPro" id="IPR002401">
    <property type="entry name" value="Cyt_P450_E_grp-I"/>
</dbReference>
<dbReference type="Pfam" id="PF00067">
    <property type="entry name" value="p450"/>
    <property type="match status" value="1"/>
</dbReference>
<accession>A0AAV9HWN7</accession>
<evidence type="ECO:0000313" key="7">
    <source>
        <dbReference type="EMBL" id="KAK4464753.1"/>
    </source>
</evidence>
<dbReference type="GO" id="GO:0016705">
    <property type="term" value="F:oxidoreductase activity, acting on paired donors, with incorporation or reduction of molecular oxygen"/>
    <property type="evidence" value="ECO:0007669"/>
    <property type="project" value="InterPro"/>
</dbReference>
<dbReference type="Gene3D" id="1.10.630.10">
    <property type="entry name" value="Cytochrome P450"/>
    <property type="match status" value="1"/>
</dbReference>
<dbReference type="CDD" id="cd11060">
    <property type="entry name" value="CYP57A1-like"/>
    <property type="match status" value="1"/>
</dbReference>
<dbReference type="InterPro" id="IPR017972">
    <property type="entry name" value="Cyt_P450_CS"/>
</dbReference>
<dbReference type="PRINTS" id="PR00463">
    <property type="entry name" value="EP450I"/>
</dbReference>
<dbReference type="PROSITE" id="PS00086">
    <property type="entry name" value="CYTOCHROME_P450"/>
    <property type="match status" value="1"/>
</dbReference>
<keyword evidence="8" id="KW-1185">Reference proteome</keyword>
<dbReference type="GO" id="GO:0020037">
    <property type="term" value="F:heme binding"/>
    <property type="evidence" value="ECO:0007669"/>
    <property type="project" value="InterPro"/>
</dbReference>
<keyword evidence="2 5" id="KW-0349">Heme</keyword>
<dbReference type="InterPro" id="IPR001128">
    <property type="entry name" value="Cyt_P450"/>
</dbReference>
<keyword evidence="3 5" id="KW-0479">Metal-binding</keyword>
<keyword evidence="6" id="KW-0560">Oxidoreductase</keyword>
<organism evidence="7 8">
    <name type="scientific">Cladorrhinum samala</name>
    <dbReference type="NCBI Taxonomy" id="585594"/>
    <lineage>
        <taxon>Eukaryota</taxon>
        <taxon>Fungi</taxon>
        <taxon>Dikarya</taxon>
        <taxon>Ascomycota</taxon>
        <taxon>Pezizomycotina</taxon>
        <taxon>Sordariomycetes</taxon>
        <taxon>Sordariomycetidae</taxon>
        <taxon>Sordariales</taxon>
        <taxon>Podosporaceae</taxon>
        <taxon>Cladorrhinum</taxon>
    </lineage>
</organism>
<dbReference type="SUPFAM" id="SSF48264">
    <property type="entry name" value="Cytochrome P450"/>
    <property type="match status" value="1"/>
</dbReference>
<dbReference type="PRINTS" id="PR00385">
    <property type="entry name" value="P450"/>
</dbReference>
<gene>
    <name evidence="7" type="ORF">QBC42DRAFT_170555</name>
</gene>
<dbReference type="InterPro" id="IPR050121">
    <property type="entry name" value="Cytochrome_P450_monoxygenase"/>
</dbReference>
<dbReference type="GO" id="GO:0005506">
    <property type="term" value="F:iron ion binding"/>
    <property type="evidence" value="ECO:0007669"/>
    <property type="project" value="InterPro"/>
</dbReference>
<dbReference type="EMBL" id="MU864945">
    <property type="protein sequence ID" value="KAK4464753.1"/>
    <property type="molecule type" value="Genomic_DNA"/>
</dbReference>
<proteinExistence type="inferred from homology"/>
<dbReference type="AlphaFoldDB" id="A0AAV9HWN7"/>
<name>A0AAV9HWN7_9PEZI</name>
<evidence type="ECO:0000313" key="8">
    <source>
        <dbReference type="Proteomes" id="UP001321749"/>
    </source>
</evidence>
<evidence type="ECO:0000256" key="1">
    <source>
        <dbReference type="ARBA" id="ARBA00001971"/>
    </source>
</evidence>
<comment type="cofactor">
    <cofactor evidence="1 5">
        <name>heme</name>
        <dbReference type="ChEBI" id="CHEBI:30413"/>
    </cofactor>
</comment>